<comment type="caution">
    <text evidence="2">The sequence shown here is derived from an EMBL/GenBank/DDBJ whole genome shotgun (WGS) entry which is preliminary data.</text>
</comment>
<feature type="non-terminal residue" evidence="2">
    <location>
        <position position="1"/>
    </location>
</feature>
<reference evidence="2 3" key="1">
    <citation type="submission" date="2017-06" db="EMBL/GenBank/DDBJ databases">
        <title>A platform for efficient transgenesis in Macrostomum lignano, a flatworm model organism for stem cell research.</title>
        <authorList>
            <person name="Berezikov E."/>
        </authorList>
    </citation>
    <scope>NUCLEOTIDE SEQUENCE [LARGE SCALE GENOMIC DNA]</scope>
    <source>
        <strain evidence="2">DV1</strain>
        <tissue evidence="2">Whole organism</tissue>
    </source>
</reference>
<dbReference type="Proteomes" id="UP000215902">
    <property type="component" value="Unassembled WGS sequence"/>
</dbReference>
<feature type="chain" id="PRO_5012899108" description="Mitochondrial mRNA-processing protein COX24 C-terminal domain-containing protein" evidence="1">
    <location>
        <begin position="17"/>
        <end position="218"/>
    </location>
</feature>
<keyword evidence="1" id="KW-0732">Signal</keyword>
<gene>
    <name evidence="2" type="ORF">BOX15_Mlig006575g1</name>
</gene>
<evidence type="ECO:0000256" key="1">
    <source>
        <dbReference type="SAM" id="SignalP"/>
    </source>
</evidence>
<keyword evidence="3" id="KW-1185">Reference proteome</keyword>
<dbReference type="STRING" id="282301.A0A267FXF1"/>
<name>A0A267FXF1_9PLAT</name>
<sequence length="218" mass="24616">RRAAVIMLAAARLTASRLLTSASSALAFGNQQAMGSAVIFERPTICMQQGLLVCQQQQKLHASSCSNASNFSLSTKPQLGLASTISRQYSSICCSPIQPRPNRLLLEAAAAMTQPTRTIIWPRGHLDIVNRRRRMKRHQLKKFRKRCAAMLRDKRLLREKKKEAEFQEQLHHMKLRTFGSDPVQKIEQQLKLARRSGYHADLLAKIDIKSGGNIKPKF</sequence>
<organism evidence="2 3">
    <name type="scientific">Macrostomum lignano</name>
    <dbReference type="NCBI Taxonomy" id="282301"/>
    <lineage>
        <taxon>Eukaryota</taxon>
        <taxon>Metazoa</taxon>
        <taxon>Spiralia</taxon>
        <taxon>Lophotrochozoa</taxon>
        <taxon>Platyhelminthes</taxon>
        <taxon>Rhabditophora</taxon>
        <taxon>Macrostomorpha</taxon>
        <taxon>Macrostomida</taxon>
        <taxon>Macrostomidae</taxon>
        <taxon>Macrostomum</taxon>
    </lineage>
</organism>
<evidence type="ECO:0008006" key="4">
    <source>
        <dbReference type="Google" id="ProtNLM"/>
    </source>
</evidence>
<evidence type="ECO:0000313" key="2">
    <source>
        <dbReference type="EMBL" id="PAA77679.1"/>
    </source>
</evidence>
<evidence type="ECO:0000313" key="3">
    <source>
        <dbReference type="Proteomes" id="UP000215902"/>
    </source>
</evidence>
<protein>
    <recommendedName>
        <fullName evidence="4">Mitochondrial mRNA-processing protein COX24 C-terminal domain-containing protein</fullName>
    </recommendedName>
</protein>
<dbReference type="EMBL" id="NIVC01000730">
    <property type="protein sequence ID" value="PAA77679.1"/>
    <property type="molecule type" value="Genomic_DNA"/>
</dbReference>
<dbReference type="AlphaFoldDB" id="A0A267FXF1"/>
<feature type="signal peptide" evidence="1">
    <location>
        <begin position="1"/>
        <end position="16"/>
    </location>
</feature>
<proteinExistence type="predicted"/>
<accession>A0A267FXF1</accession>